<accession>A0A1W1ZUU1</accession>
<dbReference type="EMBL" id="FWXY01000003">
    <property type="protein sequence ID" value="SMC52209.1"/>
    <property type="molecule type" value="Genomic_DNA"/>
</dbReference>
<keyword evidence="1" id="KW-0004">4Fe-4S</keyword>
<dbReference type="InterPro" id="IPR007160">
    <property type="entry name" value="DUF362"/>
</dbReference>
<dbReference type="PANTHER" id="PTHR24960:SF83">
    <property type="entry name" value="4FE-4S FERREDOXIN-TYPE DOMAIN-CONTAINING PROTEIN"/>
    <property type="match status" value="1"/>
</dbReference>
<keyword evidence="3" id="KW-0408">Iron</keyword>
<dbReference type="PROSITE" id="PS00198">
    <property type="entry name" value="4FE4S_FER_1"/>
    <property type="match status" value="1"/>
</dbReference>
<sequence length="376" mass="40754">MTSTVYITDFKATSRENLPEKLARLLEKAGMDAILTKEDLTAIKLHFGEKGNTAFIRPPYIRSIVKAIRKRGAIPFLTDANTLYAGARSDTPTHIKTAVENGFSFSSMDGAPVIIADGLRGKSETSVEVKQQHCKEVYIGSEIISADALISVAHFKGHELSGFGGTLKNLGMGCASRRGKLDQHSTVSPKVKRKTCIGCGQCAAHCPANAIAVEEKKATIDASTCIGCGECIIRCPTASVNIRWNQTIPVFLEKMMEYTLGVLKNKQDKALFVNFISDISPACDCLPYNDAPIVRDIGIAVSTDPVALDQASADLVNAEAALPGCCLTCNTLPGEDKFKGLYPKVPWELQLAYGEKIGLGCRDYTLKRMETLAWKK</sequence>
<dbReference type="InterPro" id="IPR050157">
    <property type="entry name" value="PSI_iron-sulfur_center"/>
</dbReference>
<dbReference type="InterPro" id="IPR017896">
    <property type="entry name" value="4Fe4S_Fe-S-bd"/>
</dbReference>
<dbReference type="PANTHER" id="PTHR24960">
    <property type="entry name" value="PHOTOSYSTEM I IRON-SULFUR CENTER-RELATED"/>
    <property type="match status" value="1"/>
</dbReference>
<evidence type="ECO:0000256" key="4">
    <source>
        <dbReference type="ARBA" id="ARBA00023014"/>
    </source>
</evidence>
<dbReference type="Proteomes" id="UP000192418">
    <property type="component" value="Unassembled WGS sequence"/>
</dbReference>
<name>A0A1W1ZUU1_9BACT</name>
<keyword evidence="2" id="KW-0479">Metal-binding</keyword>
<dbReference type="OrthoDB" id="9781559at2"/>
<dbReference type="Gene3D" id="3.30.70.20">
    <property type="match status" value="1"/>
</dbReference>
<gene>
    <name evidence="6" type="ORF">SAMN02746065_103206</name>
</gene>
<dbReference type="GO" id="GO:0046872">
    <property type="term" value="F:metal ion binding"/>
    <property type="evidence" value="ECO:0007669"/>
    <property type="project" value="UniProtKB-KW"/>
</dbReference>
<evidence type="ECO:0000256" key="3">
    <source>
        <dbReference type="ARBA" id="ARBA00023004"/>
    </source>
</evidence>
<dbReference type="STRING" id="1121400.SAMN02746065_103206"/>
<dbReference type="Pfam" id="PF04015">
    <property type="entry name" value="DUF362"/>
    <property type="match status" value="1"/>
</dbReference>
<proteinExistence type="predicted"/>
<protein>
    <recommendedName>
        <fullName evidence="5">4Fe-4S ferredoxin-type domain-containing protein</fullName>
    </recommendedName>
</protein>
<keyword evidence="4" id="KW-0411">Iron-sulfur</keyword>
<dbReference type="Pfam" id="PF12838">
    <property type="entry name" value="Fer4_7"/>
    <property type="match status" value="1"/>
</dbReference>
<feature type="domain" description="4Fe-4S ferredoxin-type" evidence="5">
    <location>
        <begin position="217"/>
        <end position="245"/>
    </location>
</feature>
<dbReference type="GO" id="GO:0051539">
    <property type="term" value="F:4 iron, 4 sulfur cluster binding"/>
    <property type="evidence" value="ECO:0007669"/>
    <property type="project" value="UniProtKB-KW"/>
</dbReference>
<dbReference type="InterPro" id="IPR017900">
    <property type="entry name" value="4Fe4S_Fe_S_CS"/>
</dbReference>
<evidence type="ECO:0000256" key="2">
    <source>
        <dbReference type="ARBA" id="ARBA00022723"/>
    </source>
</evidence>
<dbReference type="PROSITE" id="PS51379">
    <property type="entry name" value="4FE4S_FER_2"/>
    <property type="match status" value="2"/>
</dbReference>
<evidence type="ECO:0000259" key="5">
    <source>
        <dbReference type="PROSITE" id="PS51379"/>
    </source>
</evidence>
<reference evidence="6 7" key="1">
    <citation type="submission" date="2017-04" db="EMBL/GenBank/DDBJ databases">
        <authorList>
            <person name="Afonso C.L."/>
            <person name="Miller P.J."/>
            <person name="Scott M.A."/>
            <person name="Spackman E."/>
            <person name="Goraichik I."/>
            <person name="Dimitrov K.M."/>
            <person name="Suarez D.L."/>
            <person name="Swayne D.E."/>
        </authorList>
    </citation>
    <scope>NUCLEOTIDE SEQUENCE [LARGE SCALE GENOMIC DNA]</scope>
    <source>
        <strain evidence="6 7">DSM 3385</strain>
    </source>
</reference>
<evidence type="ECO:0000313" key="7">
    <source>
        <dbReference type="Proteomes" id="UP000192418"/>
    </source>
</evidence>
<evidence type="ECO:0000256" key="1">
    <source>
        <dbReference type="ARBA" id="ARBA00022485"/>
    </source>
</evidence>
<organism evidence="6 7">
    <name type="scientific">Desulfocicer vacuolatum DSM 3385</name>
    <dbReference type="NCBI Taxonomy" id="1121400"/>
    <lineage>
        <taxon>Bacteria</taxon>
        <taxon>Pseudomonadati</taxon>
        <taxon>Thermodesulfobacteriota</taxon>
        <taxon>Desulfobacteria</taxon>
        <taxon>Desulfobacterales</taxon>
        <taxon>Desulfobacteraceae</taxon>
        <taxon>Desulfocicer</taxon>
    </lineage>
</organism>
<feature type="domain" description="4Fe-4S ferredoxin-type" evidence="5">
    <location>
        <begin position="187"/>
        <end position="216"/>
    </location>
</feature>
<dbReference type="AlphaFoldDB" id="A0A1W1ZUU1"/>
<dbReference type="RefSeq" id="WP_084067172.1">
    <property type="nucleotide sequence ID" value="NZ_FWXY01000003.1"/>
</dbReference>
<keyword evidence="7" id="KW-1185">Reference proteome</keyword>
<evidence type="ECO:0000313" key="6">
    <source>
        <dbReference type="EMBL" id="SMC52209.1"/>
    </source>
</evidence>
<dbReference type="SUPFAM" id="SSF54862">
    <property type="entry name" value="4Fe-4S ferredoxins"/>
    <property type="match status" value="1"/>
</dbReference>